<keyword evidence="3" id="KW-1185">Reference proteome</keyword>
<evidence type="ECO:0000313" key="2">
    <source>
        <dbReference type="EMBL" id="MDV3456101.1"/>
    </source>
</evidence>
<gene>
    <name evidence="2" type="ORF">RZN05_03835</name>
</gene>
<dbReference type="Pfam" id="PF13649">
    <property type="entry name" value="Methyltransf_25"/>
    <property type="match status" value="1"/>
</dbReference>
<dbReference type="Proteomes" id="UP001273531">
    <property type="component" value="Unassembled WGS sequence"/>
</dbReference>
<sequence length="370" mass="40053">MSHAMLAEANHDEMAEQLFVRDLKGFLSGEVEALQRRAAEVLDPGERHNARVEETFDRLHELESFRTWAGLRRSAQELMWDVVGASVARQSETLAARAAAAPDLGSVTIAEDFATPRHLAQSDVHLMPGGYQGDDGGVAQGALMDRGGAVYMLGRNGGFLNDRRGHTAASHLLHRFPDFAPERILELGCGIGSSVVPIAGYFPDARVDAIDVGASQLRYAHARAAHLGAAVHFQLGDAVDAPFEDESFDLVFSSVLIHELRPGTIGDMLAECHRLLRPGGVVLHLEVPQRYQTMDLWGRVRGEIEAVYNNEPNWKAAISADYATMLAAAGFRDVAVGYQAATDKAVPGNAGFSDTSHGVFNTWAVMSAVR</sequence>
<dbReference type="InterPro" id="IPR029063">
    <property type="entry name" value="SAM-dependent_MTases_sf"/>
</dbReference>
<evidence type="ECO:0000313" key="3">
    <source>
        <dbReference type="Proteomes" id="UP001273531"/>
    </source>
</evidence>
<dbReference type="EC" id="2.1.-.-" evidence="2"/>
<protein>
    <submittedName>
        <fullName evidence="2">Class I SAM-dependent methyltransferase</fullName>
        <ecNumber evidence="2">2.1.-.-</ecNumber>
    </submittedName>
</protein>
<keyword evidence="2" id="KW-0489">Methyltransferase</keyword>
<organism evidence="2 3">
    <name type="scientific">Sphingomonas agrestis</name>
    <dbReference type="NCBI Taxonomy" id="3080540"/>
    <lineage>
        <taxon>Bacteria</taxon>
        <taxon>Pseudomonadati</taxon>
        <taxon>Pseudomonadota</taxon>
        <taxon>Alphaproteobacteria</taxon>
        <taxon>Sphingomonadales</taxon>
        <taxon>Sphingomonadaceae</taxon>
        <taxon>Sphingomonas</taxon>
    </lineage>
</organism>
<dbReference type="SUPFAM" id="SSF53335">
    <property type="entry name" value="S-adenosyl-L-methionine-dependent methyltransferases"/>
    <property type="match status" value="1"/>
</dbReference>
<evidence type="ECO:0000259" key="1">
    <source>
        <dbReference type="Pfam" id="PF13649"/>
    </source>
</evidence>
<comment type="caution">
    <text evidence="2">The sequence shown here is derived from an EMBL/GenBank/DDBJ whole genome shotgun (WGS) entry which is preliminary data.</text>
</comment>
<reference evidence="2 3" key="1">
    <citation type="submission" date="2023-10" db="EMBL/GenBank/DDBJ databases">
        <title>Sphingomonas sp. HF-S4 16S ribosomal RNA gene Genome sequencing and assembly.</title>
        <authorList>
            <person name="Lee H."/>
        </authorList>
    </citation>
    <scope>NUCLEOTIDE SEQUENCE [LARGE SCALE GENOMIC DNA]</scope>
    <source>
        <strain evidence="2 3">HF-S4</strain>
    </source>
</reference>
<dbReference type="EMBL" id="JAWJEJ010000001">
    <property type="protein sequence ID" value="MDV3456101.1"/>
    <property type="molecule type" value="Genomic_DNA"/>
</dbReference>
<feature type="domain" description="Methyltransferase" evidence="1">
    <location>
        <begin position="184"/>
        <end position="280"/>
    </location>
</feature>
<name>A0ABU3Y4A9_9SPHN</name>
<dbReference type="RefSeq" id="WP_317225299.1">
    <property type="nucleotide sequence ID" value="NZ_JAWJEJ010000001.1"/>
</dbReference>
<proteinExistence type="predicted"/>
<keyword evidence="2" id="KW-0808">Transferase</keyword>
<dbReference type="InterPro" id="IPR041698">
    <property type="entry name" value="Methyltransf_25"/>
</dbReference>
<accession>A0ABU3Y4A9</accession>
<dbReference type="PANTHER" id="PTHR43591">
    <property type="entry name" value="METHYLTRANSFERASE"/>
    <property type="match status" value="1"/>
</dbReference>
<dbReference type="GO" id="GO:0008168">
    <property type="term" value="F:methyltransferase activity"/>
    <property type="evidence" value="ECO:0007669"/>
    <property type="project" value="UniProtKB-KW"/>
</dbReference>
<dbReference type="GO" id="GO:0032259">
    <property type="term" value="P:methylation"/>
    <property type="evidence" value="ECO:0007669"/>
    <property type="project" value="UniProtKB-KW"/>
</dbReference>
<dbReference type="CDD" id="cd02440">
    <property type="entry name" value="AdoMet_MTases"/>
    <property type="match status" value="1"/>
</dbReference>
<dbReference type="Gene3D" id="3.40.50.150">
    <property type="entry name" value="Vaccinia Virus protein VP39"/>
    <property type="match status" value="1"/>
</dbReference>